<comment type="similarity">
    <text evidence="3">Belongs to the PIGU family.</text>
</comment>
<dbReference type="GO" id="GO:0042765">
    <property type="term" value="C:GPI-anchor transamidase complex"/>
    <property type="evidence" value="ECO:0007669"/>
    <property type="project" value="InterPro"/>
</dbReference>
<evidence type="ECO:0000256" key="5">
    <source>
        <dbReference type="ARBA" id="ARBA00022692"/>
    </source>
</evidence>
<dbReference type="Pfam" id="PF06728">
    <property type="entry name" value="PIG-U"/>
    <property type="match status" value="1"/>
</dbReference>
<feature type="transmembrane region" description="Helical" evidence="9">
    <location>
        <begin position="351"/>
        <end position="375"/>
    </location>
</feature>
<evidence type="ECO:0000256" key="9">
    <source>
        <dbReference type="SAM" id="Phobius"/>
    </source>
</evidence>
<keyword evidence="4" id="KW-0337">GPI-anchor biosynthesis</keyword>
<feature type="transmembrane region" description="Helical" evidence="9">
    <location>
        <begin position="310"/>
        <end position="339"/>
    </location>
</feature>
<evidence type="ECO:0000256" key="6">
    <source>
        <dbReference type="ARBA" id="ARBA00022824"/>
    </source>
</evidence>
<evidence type="ECO:0000256" key="2">
    <source>
        <dbReference type="ARBA" id="ARBA00004687"/>
    </source>
</evidence>
<reference evidence="10" key="1">
    <citation type="submission" date="2023-03" db="EMBL/GenBank/DDBJ databases">
        <title>Mating type loci evolution in Malassezia.</title>
        <authorList>
            <person name="Coelho M.A."/>
        </authorList>
    </citation>
    <scope>NUCLEOTIDE SEQUENCE</scope>
    <source>
        <strain evidence="10">CBS 10434</strain>
    </source>
</reference>
<sequence>MPSRDAWWCASVVLAGAVARVFVSWASDWGEQLIDRPELATPMDRLALLRETQYLLNELHVPAEALWRSKGLHHSPLLLSLPMAWLADPWLSACAWMALDVVSGIVLAALASTLAARAERHVRIVPAAVAACFLLNPYAIAACAAKSMSQLRTCLWLLALLGAVRGASLVVACVQALNAVLFMGPACVTPALLLLGADAHAQYGRWRARFGQRQSDAWSQWLRRTVLRFAGWLGAFLVLSALYSRDPTLSFVRSVYGSRLLVDDLAPNAGLVWYFFVEMFPHFRAFFTMVVNLHTLSYTVPALIKWRSDPLFAATVLIGIQALFQTYPSVGDAALYLALWSLNFSRLSDYLRYPMVTSMLFLYSALLFPAFHYLWLYTGSANANFFYAINLVQALGLGSLLLDSVWAWGRERWELERRGTSRPGVRYVVQR</sequence>
<evidence type="ECO:0000313" key="11">
    <source>
        <dbReference type="Proteomes" id="UP001220961"/>
    </source>
</evidence>
<protein>
    <recommendedName>
        <fullName evidence="12">GPI transamidase subunit PIG-U</fullName>
    </recommendedName>
</protein>
<evidence type="ECO:0000256" key="8">
    <source>
        <dbReference type="ARBA" id="ARBA00023136"/>
    </source>
</evidence>
<gene>
    <name evidence="10" type="ORF">MCAP1_000041</name>
</gene>
<feature type="transmembrane region" description="Helical" evidence="9">
    <location>
        <begin position="283"/>
        <end position="304"/>
    </location>
</feature>
<feature type="transmembrane region" description="Helical" evidence="9">
    <location>
        <begin position="90"/>
        <end position="116"/>
    </location>
</feature>
<evidence type="ECO:0000256" key="3">
    <source>
        <dbReference type="ARBA" id="ARBA00010026"/>
    </source>
</evidence>
<keyword evidence="5 9" id="KW-0812">Transmembrane</keyword>
<evidence type="ECO:0008006" key="12">
    <source>
        <dbReference type="Google" id="ProtNLM"/>
    </source>
</evidence>
<dbReference type="GO" id="GO:0016255">
    <property type="term" value="P:attachment of GPI anchor to protein"/>
    <property type="evidence" value="ECO:0007669"/>
    <property type="project" value="InterPro"/>
</dbReference>
<dbReference type="PANTHER" id="PTHR13121:SF0">
    <property type="entry name" value="PHOSPHATIDYLINOSITOL GLYCAN ANCHOR BIOSYNTHESIS CLASS U PROTEIN"/>
    <property type="match status" value="1"/>
</dbReference>
<dbReference type="GO" id="GO:0006506">
    <property type="term" value="P:GPI anchor biosynthetic process"/>
    <property type="evidence" value="ECO:0007669"/>
    <property type="project" value="UniProtKB-KW"/>
</dbReference>
<proteinExistence type="inferred from homology"/>
<dbReference type="InterPro" id="IPR009600">
    <property type="entry name" value="PIG-U"/>
</dbReference>
<feature type="transmembrane region" description="Helical" evidence="9">
    <location>
        <begin position="387"/>
        <end position="408"/>
    </location>
</feature>
<dbReference type="AlphaFoldDB" id="A0AAF0E1Q9"/>
<evidence type="ECO:0000256" key="1">
    <source>
        <dbReference type="ARBA" id="ARBA00004477"/>
    </source>
</evidence>
<feature type="transmembrane region" description="Helical" evidence="9">
    <location>
        <begin position="225"/>
        <end position="244"/>
    </location>
</feature>
<dbReference type="EMBL" id="CP119908">
    <property type="protein sequence ID" value="WFD17832.1"/>
    <property type="molecule type" value="Genomic_DNA"/>
</dbReference>
<dbReference type="Proteomes" id="UP001220961">
    <property type="component" value="Chromosome 1"/>
</dbReference>
<evidence type="ECO:0000256" key="7">
    <source>
        <dbReference type="ARBA" id="ARBA00022989"/>
    </source>
</evidence>
<comment type="subcellular location">
    <subcellularLocation>
        <location evidence="1">Endoplasmic reticulum membrane</location>
        <topology evidence="1">Multi-pass membrane protein</topology>
    </subcellularLocation>
</comment>
<accession>A0AAF0E1Q9</accession>
<keyword evidence="6" id="KW-0256">Endoplasmic reticulum</keyword>
<feature type="transmembrane region" description="Helical" evidence="9">
    <location>
        <begin position="183"/>
        <end position="204"/>
    </location>
</feature>
<organism evidence="10 11">
    <name type="scientific">Malassezia caprae</name>
    <dbReference type="NCBI Taxonomy" id="1381934"/>
    <lineage>
        <taxon>Eukaryota</taxon>
        <taxon>Fungi</taxon>
        <taxon>Dikarya</taxon>
        <taxon>Basidiomycota</taxon>
        <taxon>Ustilaginomycotina</taxon>
        <taxon>Malasseziomycetes</taxon>
        <taxon>Malasseziales</taxon>
        <taxon>Malasseziaceae</taxon>
        <taxon>Malassezia</taxon>
    </lineage>
</organism>
<comment type="pathway">
    <text evidence="2">Glycolipid biosynthesis; glycosylphosphatidylinositol-anchor biosynthesis.</text>
</comment>
<keyword evidence="8 9" id="KW-0472">Membrane</keyword>
<evidence type="ECO:0000313" key="10">
    <source>
        <dbReference type="EMBL" id="WFD17832.1"/>
    </source>
</evidence>
<name>A0AAF0E1Q9_9BASI</name>
<feature type="transmembrane region" description="Helical" evidence="9">
    <location>
        <begin position="155"/>
        <end position="177"/>
    </location>
</feature>
<keyword evidence="7 9" id="KW-1133">Transmembrane helix</keyword>
<keyword evidence="11" id="KW-1185">Reference proteome</keyword>
<evidence type="ECO:0000256" key="4">
    <source>
        <dbReference type="ARBA" id="ARBA00022502"/>
    </source>
</evidence>
<dbReference type="PANTHER" id="PTHR13121">
    <property type="entry name" value="GPI TRANSAMIDASE COMPONENT PIG-U"/>
    <property type="match status" value="1"/>
</dbReference>